<sequence>MSASLASASALSGAIIYNNLNPANATVALGINDAGHLNFRGGVTPANASAMGLAYRFPDGSLRDSTAPGCLCEGWGVAVTRSDGGRAAGFANEATGSGGLTGGVFTSSTTRATSRIGMSDAPVVVTHAYGVSLAPNLFQGNITITNTGATAVSDVVYRRAMDWDVPNTEFQEFVTHRGVTANLESKGGTVRYASDNGFASSNPLLDAGSILPGTVNTDFIDSGPADHGSVFDFAFGTLAAGESRTFNIYYGAAANQASALAALDTVNAEVFSLGQSGGPSGVNDDAPTFIFAFGGVGTVERGLSPDDPLLPIIDLGTGIYEFAAPTPRRWYDPPFATGFEYVLDGGGVFTEVAIPVGFGDLTIKLSDGSSIGIAAGGLIDFAALGFAPSAFTIIGLMLDTAAPGYDPARAFPTFLDFTGSPTLLTMRPIIDGVVAVPIPGTLLLLVPGLALLIGFRWRGRRADQPCLPSYSMAA</sequence>
<keyword evidence="3" id="KW-1185">Reference proteome</keyword>
<accession>A0A848HIN7</accession>
<evidence type="ECO:0000256" key="1">
    <source>
        <dbReference type="SAM" id="Phobius"/>
    </source>
</evidence>
<evidence type="ECO:0000313" key="3">
    <source>
        <dbReference type="Proteomes" id="UP000583752"/>
    </source>
</evidence>
<feature type="transmembrane region" description="Helical" evidence="1">
    <location>
        <begin position="434"/>
        <end position="455"/>
    </location>
</feature>
<keyword evidence="1" id="KW-0472">Membrane</keyword>
<gene>
    <name evidence="2" type="ORF">HHL21_02090</name>
</gene>
<keyword evidence="1" id="KW-1133">Transmembrane helix</keyword>
<evidence type="ECO:0008006" key="4">
    <source>
        <dbReference type="Google" id="ProtNLM"/>
    </source>
</evidence>
<evidence type="ECO:0000313" key="2">
    <source>
        <dbReference type="EMBL" id="NML59891.1"/>
    </source>
</evidence>
<dbReference type="RefSeq" id="WP_169463579.1">
    <property type="nucleotide sequence ID" value="NZ_JABBGG010000001.1"/>
</dbReference>
<organism evidence="2 3">
    <name type="scientific">Massilia polaris</name>
    <dbReference type="NCBI Taxonomy" id="2728846"/>
    <lineage>
        <taxon>Bacteria</taxon>
        <taxon>Pseudomonadati</taxon>
        <taxon>Pseudomonadota</taxon>
        <taxon>Betaproteobacteria</taxon>
        <taxon>Burkholderiales</taxon>
        <taxon>Oxalobacteraceae</taxon>
        <taxon>Telluria group</taxon>
        <taxon>Massilia</taxon>
    </lineage>
</organism>
<protein>
    <recommendedName>
        <fullName evidence="4">PEP-CTERM sorting domain-containing protein</fullName>
    </recommendedName>
</protein>
<dbReference type="EMBL" id="JABBGG010000001">
    <property type="protein sequence ID" value="NML59891.1"/>
    <property type="molecule type" value="Genomic_DNA"/>
</dbReference>
<proteinExistence type="predicted"/>
<keyword evidence="1" id="KW-0812">Transmembrane</keyword>
<reference evidence="2 3" key="1">
    <citation type="submission" date="2020-04" db="EMBL/GenBank/DDBJ databases">
        <title>Massilia sp. RP-1-19 isolated from soil.</title>
        <authorList>
            <person name="Dahal R.H."/>
        </authorList>
    </citation>
    <scope>NUCLEOTIDE SEQUENCE [LARGE SCALE GENOMIC DNA]</scope>
    <source>
        <strain evidence="2 3">RP-1-19</strain>
    </source>
</reference>
<dbReference type="AlphaFoldDB" id="A0A848HIN7"/>
<dbReference type="Proteomes" id="UP000583752">
    <property type="component" value="Unassembled WGS sequence"/>
</dbReference>
<name>A0A848HIN7_9BURK</name>
<comment type="caution">
    <text evidence="2">The sequence shown here is derived from an EMBL/GenBank/DDBJ whole genome shotgun (WGS) entry which is preliminary data.</text>
</comment>